<organism evidence="2 3">
    <name type="scientific">Sphingopyxis jiangsuensis</name>
    <dbReference type="NCBI Taxonomy" id="2871171"/>
    <lineage>
        <taxon>Bacteria</taxon>
        <taxon>Pseudomonadati</taxon>
        <taxon>Pseudomonadota</taxon>
        <taxon>Alphaproteobacteria</taxon>
        <taxon>Sphingomonadales</taxon>
        <taxon>Sphingomonadaceae</taxon>
        <taxon>Sphingopyxis</taxon>
    </lineage>
</organism>
<keyword evidence="3" id="KW-1185">Reference proteome</keyword>
<evidence type="ECO:0000313" key="3">
    <source>
        <dbReference type="Proteomes" id="UP001166571"/>
    </source>
</evidence>
<reference evidence="2" key="1">
    <citation type="submission" date="2021-08" db="EMBL/GenBank/DDBJ databases">
        <title>Sphingopyxis panaciterrulae sp. nov., isolated from the surface water of the Yellow Sea.</title>
        <authorList>
            <person name="Gao Z."/>
            <person name="Zhang D."/>
            <person name="Zhang A."/>
        </authorList>
    </citation>
    <scope>NUCLEOTIDE SEQUENCE</scope>
    <source>
        <strain evidence="2">XHP0097</strain>
    </source>
</reference>
<accession>A0ABS7MAG4</accession>
<keyword evidence="1" id="KW-0732">Signal</keyword>
<dbReference type="EMBL" id="JAILXK010000001">
    <property type="protein sequence ID" value="MBY4636011.1"/>
    <property type="molecule type" value="Genomic_DNA"/>
</dbReference>
<sequence length="236" mass="25875">MMDKICLATLTLTGFLFITTPAVAQNGHQQHLDPSDYCQVPPEQRLSLVGGAIRSAWYDLDVHGRATLARISPHSAQFGLSPLSARDPMRARMERYKERLQHLMALMGALLPQYSRPSDGERLVERFATRSVPAYGTAAEHQIVAMEQFLSGAQENRALGIAFVEALHALEGSTLALASGQPAPAFHDQNSGLKNAFEAFMPALKTALFAPGFETALGRRMTSYCDDILSERDQSE</sequence>
<protein>
    <submittedName>
        <fullName evidence="2">Uncharacterized protein</fullName>
    </submittedName>
</protein>
<dbReference type="RefSeq" id="WP_222135657.1">
    <property type="nucleotide sequence ID" value="NZ_JAILXK010000001.1"/>
</dbReference>
<evidence type="ECO:0000256" key="1">
    <source>
        <dbReference type="SAM" id="SignalP"/>
    </source>
</evidence>
<dbReference type="Proteomes" id="UP001166571">
    <property type="component" value="Unassembled WGS sequence"/>
</dbReference>
<name>A0ABS7MAG4_9SPHN</name>
<feature type="chain" id="PRO_5047527779" evidence="1">
    <location>
        <begin position="25"/>
        <end position="236"/>
    </location>
</feature>
<evidence type="ECO:0000313" key="2">
    <source>
        <dbReference type="EMBL" id="MBY4636011.1"/>
    </source>
</evidence>
<proteinExistence type="predicted"/>
<gene>
    <name evidence="2" type="ORF">K5P26_02510</name>
</gene>
<feature type="signal peptide" evidence="1">
    <location>
        <begin position="1"/>
        <end position="24"/>
    </location>
</feature>
<comment type="caution">
    <text evidence="2">The sequence shown here is derived from an EMBL/GenBank/DDBJ whole genome shotgun (WGS) entry which is preliminary data.</text>
</comment>